<sequence length="105" mass="12379">MAEIQSLLRRTPHRLCPHALAILLLPLAHPDRTIWDLFFGGKRRERESLVREQGRSGPLMEPERRRWGGEDGGREARRVWVRWGGGGRHGFKIWVWVENQVRESY</sequence>
<keyword evidence="3" id="KW-1185">Reference proteome</keyword>
<reference evidence="3" key="2">
    <citation type="submission" date="2019-10" db="EMBL/GenBank/DDBJ databases">
        <title>A de novo genome assembly of a pear dwarfing rootstock.</title>
        <authorList>
            <person name="Wang F."/>
            <person name="Wang J."/>
            <person name="Li S."/>
            <person name="Zhang Y."/>
            <person name="Fang M."/>
            <person name="Ma L."/>
            <person name="Zhao Y."/>
            <person name="Jiang S."/>
        </authorList>
    </citation>
    <scope>NUCLEOTIDE SEQUENCE [LARGE SCALE GENOMIC DNA]</scope>
</reference>
<organism evidence="2 3">
    <name type="scientific">Pyrus ussuriensis x Pyrus communis</name>
    <dbReference type="NCBI Taxonomy" id="2448454"/>
    <lineage>
        <taxon>Eukaryota</taxon>
        <taxon>Viridiplantae</taxon>
        <taxon>Streptophyta</taxon>
        <taxon>Embryophyta</taxon>
        <taxon>Tracheophyta</taxon>
        <taxon>Spermatophyta</taxon>
        <taxon>Magnoliopsida</taxon>
        <taxon>eudicotyledons</taxon>
        <taxon>Gunneridae</taxon>
        <taxon>Pentapetalae</taxon>
        <taxon>rosids</taxon>
        <taxon>fabids</taxon>
        <taxon>Rosales</taxon>
        <taxon>Rosaceae</taxon>
        <taxon>Amygdaloideae</taxon>
        <taxon>Maleae</taxon>
        <taxon>Pyrus</taxon>
    </lineage>
</organism>
<accession>A0A5N5GG30</accession>
<dbReference type="EMBL" id="SMOL01000458">
    <property type="protein sequence ID" value="KAB2612781.1"/>
    <property type="molecule type" value="Genomic_DNA"/>
</dbReference>
<evidence type="ECO:0000256" key="1">
    <source>
        <dbReference type="SAM" id="MobiDB-lite"/>
    </source>
</evidence>
<reference evidence="2 3" key="1">
    <citation type="submission" date="2019-09" db="EMBL/GenBank/DDBJ databases">
        <authorList>
            <person name="Ou C."/>
        </authorList>
    </citation>
    <scope>NUCLEOTIDE SEQUENCE [LARGE SCALE GENOMIC DNA]</scope>
    <source>
        <strain evidence="2">S2</strain>
        <tissue evidence="2">Leaf</tissue>
    </source>
</reference>
<evidence type="ECO:0000313" key="3">
    <source>
        <dbReference type="Proteomes" id="UP000327157"/>
    </source>
</evidence>
<proteinExistence type="predicted"/>
<feature type="region of interest" description="Disordered" evidence="1">
    <location>
        <begin position="49"/>
        <end position="71"/>
    </location>
</feature>
<comment type="caution">
    <text evidence="2">The sequence shown here is derived from an EMBL/GenBank/DDBJ whole genome shotgun (WGS) entry which is preliminary data.</text>
</comment>
<protein>
    <submittedName>
        <fullName evidence="2">Uncharacterized protein</fullName>
    </submittedName>
</protein>
<name>A0A5N5GG30_9ROSA</name>
<dbReference type="AlphaFoldDB" id="A0A5N5GG30"/>
<dbReference type="Proteomes" id="UP000327157">
    <property type="component" value="Chromosome 9"/>
</dbReference>
<evidence type="ECO:0000313" key="2">
    <source>
        <dbReference type="EMBL" id="KAB2612781.1"/>
    </source>
</evidence>
<gene>
    <name evidence="2" type="ORF">D8674_035097</name>
</gene>
<feature type="compositionally biased region" description="Basic and acidic residues" evidence="1">
    <location>
        <begin position="61"/>
        <end position="71"/>
    </location>
</feature>
<reference evidence="2 3" key="3">
    <citation type="submission" date="2019-11" db="EMBL/GenBank/DDBJ databases">
        <title>A de novo genome assembly of a pear dwarfing rootstock.</title>
        <authorList>
            <person name="Wang F."/>
            <person name="Wang J."/>
            <person name="Li S."/>
            <person name="Zhang Y."/>
            <person name="Fang M."/>
            <person name="Ma L."/>
            <person name="Zhao Y."/>
            <person name="Jiang S."/>
        </authorList>
    </citation>
    <scope>NUCLEOTIDE SEQUENCE [LARGE SCALE GENOMIC DNA]</scope>
    <source>
        <strain evidence="2">S2</strain>
        <tissue evidence="2">Leaf</tissue>
    </source>
</reference>